<reference evidence="2 3" key="1">
    <citation type="journal article" date="2022" name="G3 (Bethesda)">
        <title>Whole-genome sequence and methylome profiling of the almond [Prunus dulcis (Mill.) D.A. Webb] cultivar 'Nonpareil'.</title>
        <authorList>
            <person name="D'Amico-Willman K.M."/>
            <person name="Ouma W.Z."/>
            <person name="Meulia T."/>
            <person name="Sideli G.M."/>
            <person name="Gradziel T.M."/>
            <person name="Fresnedo-Ramirez J."/>
        </authorList>
    </citation>
    <scope>NUCLEOTIDE SEQUENCE [LARGE SCALE GENOMIC DNA]</scope>
    <source>
        <strain evidence="2">Clone GOH B32 T37-40</strain>
    </source>
</reference>
<feature type="region of interest" description="Disordered" evidence="1">
    <location>
        <begin position="26"/>
        <end position="47"/>
    </location>
</feature>
<keyword evidence="3" id="KW-1185">Reference proteome</keyword>
<dbReference type="EMBL" id="JAJFAZ020000007">
    <property type="protein sequence ID" value="KAI5317706.1"/>
    <property type="molecule type" value="Genomic_DNA"/>
</dbReference>
<dbReference type="AlphaFoldDB" id="A0AAD4YQD7"/>
<evidence type="ECO:0000256" key="1">
    <source>
        <dbReference type="SAM" id="MobiDB-lite"/>
    </source>
</evidence>
<protein>
    <recommendedName>
        <fullName evidence="4">Transposable element protein</fullName>
    </recommendedName>
</protein>
<dbReference type="Proteomes" id="UP001054821">
    <property type="component" value="Chromosome 7"/>
</dbReference>
<proteinExistence type="predicted"/>
<name>A0AAD4YQD7_PRUDU</name>
<gene>
    <name evidence="2" type="ORF">L3X38_037413</name>
</gene>
<evidence type="ECO:0000313" key="3">
    <source>
        <dbReference type="Proteomes" id="UP001054821"/>
    </source>
</evidence>
<evidence type="ECO:0000313" key="2">
    <source>
        <dbReference type="EMBL" id="KAI5317706.1"/>
    </source>
</evidence>
<organism evidence="2 3">
    <name type="scientific">Prunus dulcis</name>
    <name type="common">Almond</name>
    <name type="synonym">Amygdalus dulcis</name>
    <dbReference type="NCBI Taxonomy" id="3755"/>
    <lineage>
        <taxon>Eukaryota</taxon>
        <taxon>Viridiplantae</taxon>
        <taxon>Streptophyta</taxon>
        <taxon>Embryophyta</taxon>
        <taxon>Tracheophyta</taxon>
        <taxon>Spermatophyta</taxon>
        <taxon>Magnoliopsida</taxon>
        <taxon>eudicotyledons</taxon>
        <taxon>Gunneridae</taxon>
        <taxon>Pentapetalae</taxon>
        <taxon>rosids</taxon>
        <taxon>fabids</taxon>
        <taxon>Rosales</taxon>
        <taxon>Rosaceae</taxon>
        <taxon>Amygdaloideae</taxon>
        <taxon>Amygdaleae</taxon>
        <taxon>Prunus</taxon>
    </lineage>
</organism>
<accession>A0AAD4YQD7</accession>
<sequence length="146" mass="15960">MGPFPLADPSGSSIAELPASHAAIEPMPPVTADQPAPHPMVTRSRTGTLHPKICTDGTVTYPLARALLAAITDQELTCFSQAQKHAEWRAAMTEEINALLKNNTWTLVPSTPSQNTVGCKWVFRIKRTSDGRLERYKARLVAKGFH</sequence>
<comment type="caution">
    <text evidence="2">The sequence shown here is derived from an EMBL/GenBank/DDBJ whole genome shotgun (WGS) entry which is preliminary data.</text>
</comment>
<evidence type="ECO:0008006" key="4">
    <source>
        <dbReference type="Google" id="ProtNLM"/>
    </source>
</evidence>